<dbReference type="InterPro" id="IPR000212">
    <property type="entry name" value="DNA_helicase_UvrD/REP"/>
</dbReference>
<evidence type="ECO:0000256" key="7">
    <source>
        <dbReference type="ARBA" id="ARBA00034808"/>
    </source>
</evidence>
<dbReference type="EMBL" id="JACSNV010000014">
    <property type="protein sequence ID" value="MBM6878487.1"/>
    <property type="molecule type" value="Genomic_DNA"/>
</dbReference>
<dbReference type="Proteomes" id="UP000729290">
    <property type="component" value="Unassembled WGS sequence"/>
</dbReference>
<accession>A0ABS2GCY6</accession>
<comment type="caution">
    <text evidence="11">The sequence shown here is derived from an EMBL/GenBank/DDBJ whole genome shotgun (WGS) entry which is preliminary data.</text>
</comment>
<dbReference type="InterPro" id="IPR027417">
    <property type="entry name" value="P-loop_NTPase"/>
</dbReference>
<evidence type="ECO:0000256" key="9">
    <source>
        <dbReference type="PROSITE-ProRule" id="PRU00560"/>
    </source>
</evidence>
<organism evidence="11 12">
    <name type="scientific">Anaerotignum lactatifermentans</name>
    <dbReference type="NCBI Taxonomy" id="160404"/>
    <lineage>
        <taxon>Bacteria</taxon>
        <taxon>Bacillati</taxon>
        <taxon>Bacillota</taxon>
        <taxon>Clostridia</taxon>
        <taxon>Lachnospirales</taxon>
        <taxon>Anaerotignaceae</taxon>
        <taxon>Anaerotignum</taxon>
    </lineage>
</organism>
<dbReference type="PROSITE" id="PS51198">
    <property type="entry name" value="UVRD_HELICASE_ATP_BIND"/>
    <property type="match status" value="1"/>
</dbReference>
<dbReference type="RefSeq" id="WP_205134189.1">
    <property type="nucleotide sequence ID" value="NZ_JACSNT010000014.1"/>
</dbReference>
<evidence type="ECO:0000256" key="5">
    <source>
        <dbReference type="ARBA" id="ARBA00023235"/>
    </source>
</evidence>
<evidence type="ECO:0000256" key="1">
    <source>
        <dbReference type="ARBA" id="ARBA00022741"/>
    </source>
</evidence>
<evidence type="ECO:0000256" key="4">
    <source>
        <dbReference type="ARBA" id="ARBA00022840"/>
    </source>
</evidence>
<keyword evidence="1 9" id="KW-0547">Nucleotide-binding</keyword>
<dbReference type="Gene3D" id="1.10.3170.10">
    <property type="entry name" value="Recbcd, chain B, domain 2"/>
    <property type="match status" value="1"/>
</dbReference>
<keyword evidence="2 9" id="KW-0378">Hydrolase</keyword>
<keyword evidence="4 9" id="KW-0067">ATP-binding</keyword>
<protein>
    <recommendedName>
        <fullName evidence="7">DNA 3'-5' helicase</fullName>
        <ecNumber evidence="7">5.6.2.4</ecNumber>
    </recommendedName>
</protein>
<comment type="catalytic activity">
    <reaction evidence="8">
        <text>ATP + H2O = ADP + phosphate + H(+)</text>
        <dbReference type="Rhea" id="RHEA:13065"/>
        <dbReference type="ChEBI" id="CHEBI:15377"/>
        <dbReference type="ChEBI" id="CHEBI:15378"/>
        <dbReference type="ChEBI" id="CHEBI:30616"/>
        <dbReference type="ChEBI" id="CHEBI:43474"/>
        <dbReference type="ChEBI" id="CHEBI:456216"/>
        <dbReference type="EC" id="5.6.2.4"/>
    </reaction>
</comment>
<keyword evidence="5" id="KW-0413">Isomerase</keyword>
<feature type="domain" description="UvrD-like helicase ATP-binding" evidence="10">
    <location>
        <begin position="337"/>
        <end position="673"/>
    </location>
</feature>
<sequence>MARLIGGANEGNFGEKLFVSKACQYLDNNHIIYWNRQLFGREFDVCILMPGKGILVVELKGWREENILRVENNEYVVVQTENGEIHSSPQKQARGYRFSLERHLRQSIDKFPLVCQLVCLPQVSKSFYHANRLDVVMEERFTLLKEDLEDNTAFFAKLDQALREVATWKRDPFDKRTMLEVRNLFETGIDLSEDNDSESSITNIDFHQHDYSRFIYMSPNESFTRQDLDDLVTEYLAGCKIYGVFSDGSQLHALAAAVDSALLSRGIIRNGENLEYAFENSSASIPVLTDAAKDFKAFHITLCITSQVTNIPTIKISNGCVTEQQISALKTLSGISSFNVEQYLVEHADANKNIVIRAGAGTGKTYTMISRIAFVCYTQNVTLQKMADRIVMITFTNEAADQMERKLKKYFRNCYLLTSNSEYLSIISRVDSMQISTIHSYAKQLISQLGTSFGYGVDLGITSSEYNRRRKISDILDSEIRKNARKYGSAQYGQMLGMPVYAIRDNILDFIGKLHNKSVNVAEISAADFGSLSSDDSHTALHELLAAVIPQVEREYLKELQEDNKVHLSMMMSMLSRFISAPESEKRIRELKQDKNAQQFMFVDEFQDTDDSQIESLLKIAEYLDYKLFVVGDIKQCIYRFRGAEEEAFNQLGIEEHPEKWLDFSLQRNYRTDSTLLNIFDRSFSNWGARADRLLAYQVSMSRSDRLIGTKDYNSYLASNTNRFYRRLSVQDEAKRIPALVEEIKRIQRWIAYEKQNGAKLSPEERSIAILVRENWQAEMVRKECAKLGITNIQTNTGGDLYMSQPALDMMTLINALVNYDQAEYLYNLAVSNFFNLDIPKSNLFEIRMKIRTGGWRAKADEHEQVNYLIKCLNPMLSNTEDPEKSWELVVESLRTKPVLQAIRSIYARLEPWKNYAPDDTTKQHYYQLNVDLLFEQLINACNVDRLTINTLREQLYNSIIAQVSVDSRIPSESSDADSIHCITVHKSKGLEYGHVIMPFCSAPIDRIKSSQLHVSVAKENGQYHIGYSLSIGETGSTIQNLYFDNAVEKAEKSREETRILYVAMTRAIRSFSWIELEGKNALSWQNLINKED</sequence>
<keyword evidence="3 9" id="KW-0347">Helicase</keyword>
<dbReference type="Gene3D" id="3.40.50.300">
    <property type="entry name" value="P-loop containing nucleotide triphosphate hydrolases"/>
    <property type="match status" value="4"/>
</dbReference>
<dbReference type="SUPFAM" id="SSF52540">
    <property type="entry name" value="P-loop containing nucleoside triphosphate hydrolases"/>
    <property type="match status" value="1"/>
</dbReference>
<evidence type="ECO:0000256" key="6">
    <source>
        <dbReference type="ARBA" id="ARBA00034617"/>
    </source>
</evidence>
<dbReference type="Pfam" id="PF00580">
    <property type="entry name" value="UvrD-helicase"/>
    <property type="match status" value="1"/>
</dbReference>
<evidence type="ECO:0000256" key="3">
    <source>
        <dbReference type="ARBA" id="ARBA00022806"/>
    </source>
</evidence>
<name>A0ABS2GCY6_9FIRM</name>
<dbReference type="InterPro" id="IPR014016">
    <property type="entry name" value="UvrD-like_ATP-bd"/>
</dbReference>
<dbReference type="PANTHER" id="PTHR11070:SF2">
    <property type="entry name" value="ATP-DEPENDENT DNA HELICASE SRS2"/>
    <property type="match status" value="1"/>
</dbReference>
<dbReference type="Pfam" id="PF13361">
    <property type="entry name" value="UvrD_C"/>
    <property type="match status" value="1"/>
</dbReference>
<reference evidence="11 12" key="1">
    <citation type="journal article" date="2021" name="Sci. Rep.">
        <title>The distribution of antibiotic resistance genes in chicken gut microbiota commensals.</title>
        <authorList>
            <person name="Juricova H."/>
            <person name="Matiasovicova J."/>
            <person name="Kubasova T."/>
            <person name="Cejkova D."/>
            <person name="Rychlik I."/>
        </authorList>
    </citation>
    <scope>NUCLEOTIDE SEQUENCE [LARGE SCALE GENOMIC DNA]</scope>
    <source>
        <strain evidence="11 12">An431b</strain>
    </source>
</reference>
<dbReference type="Pfam" id="PF08378">
    <property type="entry name" value="NERD"/>
    <property type="match status" value="1"/>
</dbReference>
<dbReference type="EC" id="5.6.2.4" evidence="7"/>
<evidence type="ECO:0000259" key="10">
    <source>
        <dbReference type="PROSITE" id="PS51198"/>
    </source>
</evidence>
<proteinExistence type="predicted"/>
<evidence type="ECO:0000256" key="2">
    <source>
        <dbReference type="ARBA" id="ARBA00022801"/>
    </source>
</evidence>
<evidence type="ECO:0000256" key="8">
    <source>
        <dbReference type="ARBA" id="ARBA00048988"/>
    </source>
</evidence>
<gene>
    <name evidence="11" type="ORF">H9X83_10025</name>
</gene>
<dbReference type="InterPro" id="IPR011528">
    <property type="entry name" value="NERD"/>
</dbReference>
<keyword evidence="12" id="KW-1185">Reference proteome</keyword>
<dbReference type="PANTHER" id="PTHR11070">
    <property type="entry name" value="UVRD / RECB / PCRA DNA HELICASE FAMILY MEMBER"/>
    <property type="match status" value="1"/>
</dbReference>
<dbReference type="InterPro" id="IPR014017">
    <property type="entry name" value="DNA_helicase_UvrD-like_C"/>
</dbReference>
<evidence type="ECO:0000313" key="11">
    <source>
        <dbReference type="EMBL" id="MBM6878487.1"/>
    </source>
</evidence>
<comment type="catalytic activity">
    <reaction evidence="6">
        <text>Couples ATP hydrolysis with the unwinding of duplex DNA by translocating in the 3'-5' direction.</text>
        <dbReference type="EC" id="5.6.2.4"/>
    </reaction>
</comment>
<feature type="binding site" evidence="9">
    <location>
        <begin position="358"/>
        <end position="365"/>
    </location>
    <ligand>
        <name>ATP</name>
        <dbReference type="ChEBI" id="CHEBI:30616"/>
    </ligand>
</feature>
<evidence type="ECO:0000313" key="12">
    <source>
        <dbReference type="Proteomes" id="UP000729290"/>
    </source>
</evidence>